<evidence type="ECO:0008006" key="5">
    <source>
        <dbReference type="Google" id="ProtNLM"/>
    </source>
</evidence>
<keyword evidence="4" id="KW-1185">Reference proteome</keyword>
<reference evidence="4" key="1">
    <citation type="submission" date="2014-12" db="EMBL/GenBank/DDBJ databases">
        <authorList>
            <person name="Smet A."/>
        </authorList>
    </citation>
    <scope>NUCLEOTIDE SEQUENCE [LARGE SCALE GENOMIC DNA]</scope>
</reference>
<evidence type="ECO:0000256" key="2">
    <source>
        <dbReference type="SAM" id="MobiDB-lite"/>
    </source>
</evidence>
<feature type="coiled-coil region" evidence="1">
    <location>
        <begin position="137"/>
        <end position="179"/>
    </location>
</feature>
<dbReference type="RefSeq" id="WP_238374873.1">
    <property type="nucleotide sequence ID" value="NZ_CDMK01000001.1"/>
</dbReference>
<evidence type="ECO:0000313" key="3">
    <source>
        <dbReference type="EMBL" id="CRI34051.1"/>
    </source>
</evidence>
<name>A0A0K2Y4J4_HELHE</name>
<dbReference type="EMBL" id="CDMK01000001">
    <property type="protein sequence ID" value="CRI34051.1"/>
    <property type="molecule type" value="Genomic_DNA"/>
</dbReference>
<sequence>MEDPQEKLATQWGIITGAKDLNAPFKPQIPKDIEEALKPVFKKGLKLPPANDPSKWFVFAKDADLAYVKTTLESPDLVFDTGSSIGFLKRIEQWSGQDMDFLEVRFSRQGYIAIERNNALGLELAKQEYIPISKDQKALTAKEIRAWEKSKEEAEAKAIAEYEKQEAEKQARYEAWLAQEEAKNELPFIKPTDPINKSLGRNYPRYRNKGKEGLLALMYERTMLDGQIAHAYERPEIGGIDVWTQHYNIGVADSEFKEIRIYHDNLKLGLETFKNQPQEFLTPVGREAQIQAKRDFKKWRNTHLANAIDRTIKQGDFTRLDSNSIELSLREDYNGKTWDFKARIDWTNHNDPSQPKRWVLEKFKVTDIAEPPKNPPPKGDKPKNDKPPKTPKEDLPPQE</sequence>
<dbReference type="AlphaFoldDB" id="A0A0K2Y4J4"/>
<feature type="region of interest" description="Disordered" evidence="2">
    <location>
        <begin position="365"/>
        <end position="399"/>
    </location>
</feature>
<accession>A0A0K2Y4J4</accession>
<feature type="compositionally biased region" description="Basic and acidic residues" evidence="2">
    <location>
        <begin position="378"/>
        <end position="399"/>
    </location>
</feature>
<proteinExistence type="predicted"/>
<evidence type="ECO:0000256" key="1">
    <source>
        <dbReference type="SAM" id="Coils"/>
    </source>
</evidence>
<dbReference type="GeneID" id="76196659"/>
<keyword evidence="1" id="KW-0175">Coiled coil</keyword>
<organism evidence="3 4">
    <name type="scientific">Helicobacter heilmannii</name>
    <dbReference type="NCBI Taxonomy" id="35817"/>
    <lineage>
        <taxon>Bacteria</taxon>
        <taxon>Pseudomonadati</taxon>
        <taxon>Campylobacterota</taxon>
        <taxon>Epsilonproteobacteria</taxon>
        <taxon>Campylobacterales</taxon>
        <taxon>Helicobacteraceae</taxon>
        <taxon>Helicobacter</taxon>
    </lineage>
</organism>
<gene>
    <name evidence="3" type="ORF">HHE01_17370</name>
</gene>
<evidence type="ECO:0000313" key="4">
    <source>
        <dbReference type="Proteomes" id="UP000046090"/>
    </source>
</evidence>
<protein>
    <recommendedName>
        <fullName evidence="5">Phage-Barnase-EndoU-ColicinE5/D-RelE-like nuclease domain-containing protein</fullName>
    </recommendedName>
</protein>
<dbReference type="Proteomes" id="UP000046090">
    <property type="component" value="Unassembled WGS sequence"/>
</dbReference>